<evidence type="ECO:0000256" key="1">
    <source>
        <dbReference type="ARBA" id="ARBA00004141"/>
    </source>
</evidence>
<dbReference type="Pfam" id="PF00520">
    <property type="entry name" value="Ion_trans"/>
    <property type="match status" value="1"/>
</dbReference>
<evidence type="ECO:0000256" key="4">
    <source>
        <dbReference type="ARBA" id="ARBA00022673"/>
    </source>
</evidence>
<evidence type="ECO:0000256" key="14">
    <source>
        <dbReference type="SAM" id="Phobius"/>
    </source>
</evidence>
<evidence type="ECO:0000256" key="5">
    <source>
        <dbReference type="ARBA" id="ARBA00022692"/>
    </source>
</evidence>
<dbReference type="OrthoDB" id="416585at2759"/>
<feature type="domain" description="Ion transport" evidence="15">
    <location>
        <begin position="189"/>
        <end position="458"/>
    </location>
</feature>
<evidence type="ECO:0000256" key="10">
    <source>
        <dbReference type="ARBA" id="ARBA00023136"/>
    </source>
</evidence>
<keyword evidence="3" id="KW-0109">Calcium transport</keyword>
<keyword evidence="6" id="KW-0106">Calcium</keyword>
<dbReference type="PANTHER" id="PTHR45628:SF7">
    <property type="entry name" value="VOLTAGE-DEPENDENT CALCIUM CHANNEL TYPE A SUBUNIT ALPHA-1"/>
    <property type="match status" value="1"/>
</dbReference>
<evidence type="ECO:0000313" key="16">
    <source>
        <dbReference type="EMBL" id="CAG8794397.1"/>
    </source>
</evidence>
<protein>
    <submittedName>
        <fullName evidence="16">380_t:CDS:1</fullName>
    </submittedName>
</protein>
<evidence type="ECO:0000256" key="11">
    <source>
        <dbReference type="ARBA" id="ARBA00023180"/>
    </source>
</evidence>
<dbReference type="GO" id="GO:0008331">
    <property type="term" value="F:high voltage-gated calcium channel activity"/>
    <property type="evidence" value="ECO:0007669"/>
    <property type="project" value="TreeGrafter"/>
</dbReference>
<evidence type="ECO:0000256" key="13">
    <source>
        <dbReference type="SAM" id="MobiDB-lite"/>
    </source>
</evidence>
<feature type="non-terminal residue" evidence="16">
    <location>
        <position position="460"/>
    </location>
</feature>
<evidence type="ECO:0000259" key="15">
    <source>
        <dbReference type="Pfam" id="PF00520"/>
    </source>
</evidence>
<feature type="compositionally biased region" description="Low complexity" evidence="13">
    <location>
        <begin position="30"/>
        <end position="48"/>
    </location>
</feature>
<feature type="transmembrane region" description="Helical" evidence="14">
    <location>
        <begin position="229"/>
        <end position="253"/>
    </location>
</feature>
<dbReference type="InterPro" id="IPR005821">
    <property type="entry name" value="Ion_trans_dom"/>
</dbReference>
<comment type="subcellular location">
    <subcellularLocation>
        <location evidence="1">Membrane</location>
        <topology evidence="1">Multi-pass membrane protein</topology>
    </subcellularLocation>
</comment>
<evidence type="ECO:0000256" key="7">
    <source>
        <dbReference type="ARBA" id="ARBA00022882"/>
    </source>
</evidence>
<dbReference type="InterPro" id="IPR050599">
    <property type="entry name" value="VDCC_alpha-1_subunit"/>
</dbReference>
<evidence type="ECO:0000256" key="8">
    <source>
        <dbReference type="ARBA" id="ARBA00022989"/>
    </source>
</evidence>
<dbReference type="InterPro" id="IPR027359">
    <property type="entry name" value="Volt_channel_dom_sf"/>
</dbReference>
<name>A0A9N9P6B5_9GLOM</name>
<dbReference type="Gene3D" id="1.20.120.350">
    <property type="entry name" value="Voltage-gated potassium channels. Chain C"/>
    <property type="match status" value="1"/>
</dbReference>
<keyword evidence="7" id="KW-0851">Voltage-gated channel</keyword>
<keyword evidence="2" id="KW-0813">Transport</keyword>
<dbReference type="GO" id="GO:0005891">
    <property type="term" value="C:voltage-gated calcium channel complex"/>
    <property type="evidence" value="ECO:0007669"/>
    <property type="project" value="TreeGrafter"/>
</dbReference>
<keyword evidence="9" id="KW-0406">Ion transport</keyword>
<accession>A0A9N9P6B5</accession>
<evidence type="ECO:0000313" key="17">
    <source>
        <dbReference type="Proteomes" id="UP000789405"/>
    </source>
</evidence>
<keyword evidence="11" id="KW-0325">Glycoprotein</keyword>
<dbReference type="Proteomes" id="UP000789405">
    <property type="component" value="Unassembled WGS sequence"/>
</dbReference>
<sequence length="460" mass="51443">MERKDGLSSDVPLVEFINPNETNITQSIPSQSRSHNSRNISSSISPSITLNDDDDDIFFHDHGDQQANTMPSFLSRRVTTGSDDNVENYVEMTNISKRLSLTSEFAFDNIDDSDTAKLTKNLVDYSSEKKHKQLSFGNEDEDNSHDPNLLNRIPSFNKFRRLSRMVTRASSRVVNLANVPLDQLSKEATETFILFLIVANIILLVIDAWDTVGPDNPRRTTWGSSFVDYGLLAIFILYTLEIIARIVVSGFIINPDNNDESFETTPQAKTKSSSITSTNNQKGQFISGIKRYIFKTAFLRHSFNRIDLVAVICYWIDLVITNFGVSHVYVFKALSTLRSLRLLTVTSGGSTILQSLKISAPLLANVMIFISFFFVIISIVDPSGNSNYTLSQQWCGGYIGQDGNHYPYIPTEVKPLQKPIPKGCLCPVGQVCQETANPYNNMVSYDNIFSAMVLTFVLAA</sequence>
<feature type="transmembrane region" description="Helical" evidence="14">
    <location>
        <begin position="358"/>
        <end position="380"/>
    </location>
</feature>
<evidence type="ECO:0000256" key="3">
    <source>
        <dbReference type="ARBA" id="ARBA00022568"/>
    </source>
</evidence>
<keyword evidence="4" id="KW-0107">Calcium channel</keyword>
<keyword evidence="17" id="KW-1185">Reference proteome</keyword>
<evidence type="ECO:0000256" key="2">
    <source>
        <dbReference type="ARBA" id="ARBA00022448"/>
    </source>
</evidence>
<evidence type="ECO:0000256" key="6">
    <source>
        <dbReference type="ARBA" id="ARBA00022837"/>
    </source>
</evidence>
<organism evidence="16 17">
    <name type="scientific">Dentiscutata erythropus</name>
    <dbReference type="NCBI Taxonomy" id="1348616"/>
    <lineage>
        <taxon>Eukaryota</taxon>
        <taxon>Fungi</taxon>
        <taxon>Fungi incertae sedis</taxon>
        <taxon>Mucoromycota</taxon>
        <taxon>Glomeromycotina</taxon>
        <taxon>Glomeromycetes</taxon>
        <taxon>Diversisporales</taxon>
        <taxon>Gigasporaceae</taxon>
        <taxon>Dentiscutata</taxon>
    </lineage>
</organism>
<comment type="caution">
    <text evidence="16">The sequence shown here is derived from an EMBL/GenBank/DDBJ whole genome shotgun (WGS) entry which is preliminary data.</text>
</comment>
<dbReference type="GO" id="GO:0098703">
    <property type="term" value="P:calcium ion import across plasma membrane"/>
    <property type="evidence" value="ECO:0007669"/>
    <property type="project" value="TreeGrafter"/>
</dbReference>
<evidence type="ECO:0000256" key="9">
    <source>
        <dbReference type="ARBA" id="ARBA00023065"/>
    </source>
</evidence>
<reference evidence="16" key="1">
    <citation type="submission" date="2021-06" db="EMBL/GenBank/DDBJ databases">
        <authorList>
            <person name="Kallberg Y."/>
            <person name="Tangrot J."/>
            <person name="Rosling A."/>
        </authorList>
    </citation>
    <scope>NUCLEOTIDE SEQUENCE</scope>
    <source>
        <strain evidence="16">MA453B</strain>
    </source>
</reference>
<keyword evidence="5 14" id="KW-0812">Transmembrane</keyword>
<keyword evidence="10 14" id="KW-0472">Membrane</keyword>
<keyword evidence="8 14" id="KW-1133">Transmembrane helix</keyword>
<feature type="transmembrane region" description="Helical" evidence="14">
    <location>
        <begin position="191"/>
        <end position="209"/>
    </location>
</feature>
<gene>
    <name evidence="16" type="ORF">DERYTH_LOCUS22060</name>
</gene>
<feature type="transmembrane region" description="Helical" evidence="14">
    <location>
        <begin position="308"/>
        <end position="331"/>
    </location>
</feature>
<dbReference type="PANTHER" id="PTHR45628">
    <property type="entry name" value="VOLTAGE-DEPENDENT CALCIUM CHANNEL TYPE A SUBUNIT ALPHA-1"/>
    <property type="match status" value="1"/>
</dbReference>
<dbReference type="SUPFAM" id="SSF81324">
    <property type="entry name" value="Voltage-gated potassium channels"/>
    <property type="match status" value="1"/>
</dbReference>
<proteinExistence type="predicted"/>
<dbReference type="EMBL" id="CAJVPY010029627">
    <property type="protein sequence ID" value="CAG8794397.1"/>
    <property type="molecule type" value="Genomic_DNA"/>
</dbReference>
<evidence type="ECO:0000256" key="12">
    <source>
        <dbReference type="ARBA" id="ARBA00023303"/>
    </source>
</evidence>
<dbReference type="AlphaFoldDB" id="A0A9N9P6B5"/>
<keyword evidence="12" id="KW-0407">Ion channel</keyword>
<feature type="region of interest" description="Disordered" evidence="13">
    <location>
        <begin position="22"/>
        <end position="48"/>
    </location>
</feature>